<feature type="domain" description="Myb/SANT-like DNA-binding" evidence="1">
    <location>
        <begin position="20"/>
        <end position="102"/>
    </location>
</feature>
<protein>
    <recommendedName>
        <fullName evidence="1">Myb/SANT-like DNA-binding domain-containing protein</fullName>
    </recommendedName>
</protein>
<evidence type="ECO:0000313" key="2">
    <source>
        <dbReference type="EMBL" id="JAT20260.1"/>
    </source>
</evidence>
<dbReference type="Pfam" id="PF13837">
    <property type="entry name" value="Myb_DNA-bind_4"/>
    <property type="match status" value="1"/>
</dbReference>
<accession>A0A1B6L984</accession>
<organism evidence="2">
    <name type="scientific">Graphocephala atropunctata</name>
    <dbReference type="NCBI Taxonomy" id="36148"/>
    <lineage>
        <taxon>Eukaryota</taxon>
        <taxon>Metazoa</taxon>
        <taxon>Ecdysozoa</taxon>
        <taxon>Arthropoda</taxon>
        <taxon>Hexapoda</taxon>
        <taxon>Insecta</taxon>
        <taxon>Pterygota</taxon>
        <taxon>Neoptera</taxon>
        <taxon>Paraneoptera</taxon>
        <taxon>Hemiptera</taxon>
        <taxon>Auchenorrhyncha</taxon>
        <taxon>Membracoidea</taxon>
        <taxon>Cicadellidae</taxon>
        <taxon>Cicadellinae</taxon>
        <taxon>Cicadellini</taxon>
        <taxon>Graphocephala</taxon>
    </lineage>
</organism>
<reference evidence="2" key="1">
    <citation type="submission" date="2015-11" db="EMBL/GenBank/DDBJ databases">
        <title>De novo transcriptome assembly of four potential Pierce s Disease insect vectors from Arizona vineyards.</title>
        <authorList>
            <person name="Tassone E.E."/>
        </authorList>
    </citation>
    <scope>NUCLEOTIDE SEQUENCE</scope>
</reference>
<proteinExistence type="predicted"/>
<dbReference type="AlphaFoldDB" id="A0A1B6L984"/>
<name>A0A1B6L984_9HEMI</name>
<dbReference type="EMBL" id="GEBQ01019717">
    <property type="protein sequence ID" value="JAT20260.1"/>
    <property type="molecule type" value="Transcribed_RNA"/>
</dbReference>
<dbReference type="InterPro" id="IPR044822">
    <property type="entry name" value="Myb_DNA-bind_4"/>
</dbReference>
<gene>
    <name evidence="2" type="ORF">g.6976</name>
</gene>
<evidence type="ECO:0000259" key="1">
    <source>
        <dbReference type="Pfam" id="PF13837"/>
    </source>
</evidence>
<sequence length="200" mass="23801">MEEENGTLPDEEESLSGTERNAWDRQSVYLLIREYKRYKKEFSDPELKKRNYWEKVSNNLSVSGYNFDIYQCEKKWRNLKKTFRENEGKQVINWPFFNVLKDLFSSESNNKQENALEDYDDNATSLPEVDMDFYEESDPESVIPGDSEDSLPPSWFLDFLAKYKEDEVKKMKMLEDMHNDIVVLEKRKCALLKTLIDKLS</sequence>
<dbReference type="Gene3D" id="1.10.10.60">
    <property type="entry name" value="Homeodomain-like"/>
    <property type="match status" value="1"/>
</dbReference>